<dbReference type="InterPro" id="IPR006327">
    <property type="entry name" value="PTS_IIC_fruc"/>
</dbReference>
<comment type="caution">
    <text evidence="11">The sequence shown here is derived from an EMBL/GenBank/DDBJ whole genome shotgun (WGS) entry which is preliminary data.</text>
</comment>
<evidence type="ECO:0000256" key="2">
    <source>
        <dbReference type="ARBA" id="ARBA00022448"/>
    </source>
</evidence>
<keyword evidence="3" id="KW-1003">Cell membrane</keyword>
<evidence type="ECO:0000256" key="6">
    <source>
        <dbReference type="ARBA" id="ARBA00022692"/>
    </source>
</evidence>
<dbReference type="PROSITE" id="PS51104">
    <property type="entry name" value="PTS_EIIC_TYPE_2"/>
    <property type="match status" value="1"/>
</dbReference>
<protein>
    <submittedName>
        <fullName evidence="11">PTS fructose transporter subunit IIC</fullName>
    </submittedName>
</protein>
<dbReference type="AlphaFoldDB" id="A0AAW8YPV0"/>
<keyword evidence="2" id="KW-0813">Transport</keyword>
<feature type="transmembrane region" description="Helical" evidence="9">
    <location>
        <begin position="221"/>
        <end position="242"/>
    </location>
</feature>
<organism evidence="11 12">
    <name type="scientific">Pediococcus acidilactici</name>
    <dbReference type="NCBI Taxonomy" id="1254"/>
    <lineage>
        <taxon>Bacteria</taxon>
        <taxon>Bacillati</taxon>
        <taxon>Bacillota</taxon>
        <taxon>Bacilli</taxon>
        <taxon>Lactobacillales</taxon>
        <taxon>Lactobacillaceae</taxon>
        <taxon>Pediococcus</taxon>
        <taxon>Pediococcus acidilactici group</taxon>
    </lineage>
</organism>
<dbReference type="InterPro" id="IPR003352">
    <property type="entry name" value="PTS_EIIC"/>
</dbReference>
<feature type="transmembrane region" description="Helical" evidence="9">
    <location>
        <begin position="285"/>
        <end position="304"/>
    </location>
</feature>
<sequence length="369" mass="38571">MKSAKTLLAEWKGYLMSGISYMIPTVIGGAMIVGIPQLIGMAMGVNDLSKYKNASNIFHILYEINSVGWIGIGLVNLVIAGYVAYAIGDKPALGAGFIGGQLASTINAGFLGALIAGFVAGYVARWCRKIQVSDAWKSAIPLLVVPLLTTGAVALVEGVILSGPLTWINVSLVAWVKGMISNHTNGAIVAIVLGAMIGTDLGGPINKAAWMVGNILFIEGIYGPALITNIAICCIPLGYALATFIYPRRKFSDEMFMAGRNNLIMGTFGITEGAIPFFLTSPLKLLPVNMIGGALGSVTGVLLGMHSHIPPLGGLPGIITADNKFAYIAGIFVGALFIGLVAPLVANFNISSENEGEDISEDDIKIEIG</sequence>
<dbReference type="Pfam" id="PF02378">
    <property type="entry name" value="PTS_EIIC"/>
    <property type="match status" value="1"/>
</dbReference>
<evidence type="ECO:0000256" key="7">
    <source>
        <dbReference type="ARBA" id="ARBA00022989"/>
    </source>
</evidence>
<dbReference type="PANTHER" id="PTHR30505">
    <property type="entry name" value="FRUCTOSE-LIKE PERMEASE"/>
    <property type="match status" value="1"/>
</dbReference>
<dbReference type="InterPro" id="IPR050864">
    <property type="entry name" value="Bacterial_PTS_Sugar_Transport"/>
</dbReference>
<reference evidence="11" key="1">
    <citation type="journal article" date="2023" name="PeerJ">
        <title>Selection and evaluation of lactic acid bacteria from chicken feces in Thailand as potential probiotics.</title>
        <authorList>
            <person name="Khurajog B."/>
            <person name="Disastra Y."/>
            <person name="Lawwyne L.D."/>
            <person name="Sirichokchatchawan W."/>
            <person name="Niyomtham W."/>
            <person name="Yindee J."/>
            <person name="Hampson D.J."/>
            <person name="Prapasarakul N."/>
        </authorList>
    </citation>
    <scope>NUCLEOTIDE SEQUENCE</scope>
    <source>
        <strain evidence="11">BF14</strain>
    </source>
</reference>
<feature type="transmembrane region" description="Helical" evidence="9">
    <location>
        <begin position="325"/>
        <end position="346"/>
    </location>
</feature>
<dbReference type="GO" id="GO:0009401">
    <property type="term" value="P:phosphoenolpyruvate-dependent sugar phosphotransferase system"/>
    <property type="evidence" value="ECO:0007669"/>
    <property type="project" value="UniProtKB-KW"/>
</dbReference>
<keyword evidence="4" id="KW-0762">Sugar transport</keyword>
<dbReference type="PANTHER" id="PTHR30505:SF0">
    <property type="entry name" value="FRUCTOSE-LIKE PTS SYSTEM EIIBC COMPONENT-RELATED"/>
    <property type="match status" value="1"/>
</dbReference>
<evidence type="ECO:0000256" key="5">
    <source>
        <dbReference type="ARBA" id="ARBA00022683"/>
    </source>
</evidence>
<proteinExistence type="predicted"/>
<evidence type="ECO:0000256" key="3">
    <source>
        <dbReference type="ARBA" id="ARBA00022475"/>
    </source>
</evidence>
<evidence type="ECO:0000256" key="1">
    <source>
        <dbReference type="ARBA" id="ARBA00004429"/>
    </source>
</evidence>
<evidence type="ECO:0000256" key="9">
    <source>
        <dbReference type="SAM" id="Phobius"/>
    </source>
</evidence>
<keyword evidence="8 9" id="KW-0472">Membrane</keyword>
<dbReference type="NCBIfam" id="TIGR01427">
    <property type="entry name" value="PTS_IIC_fructo"/>
    <property type="match status" value="1"/>
</dbReference>
<accession>A0AAW8YPV0</accession>
<dbReference type="GO" id="GO:0090563">
    <property type="term" value="F:protein-phosphocysteine-sugar phosphotransferase activity"/>
    <property type="evidence" value="ECO:0007669"/>
    <property type="project" value="TreeGrafter"/>
</dbReference>
<keyword evidence="7 9" id="KW-1133">Transmembrane helix</keyword>
<evidence type="ECO:0000256" key="8">
    <source>
        <dbReference type="ARBA" id="ARBA00023136"/>
    </source>
</evidence>
<feature type="transmembrane region" description="Helical" evidence="9">
    <location>
        <begin position="66"/>
        <end position="88"/>
    </location>
</feature>
<feature type="transmembrane region" description="Helical" evidence="9">
    <location>
        <begin position="20"/>
        <end position="45"/>
    </location>
</feature>
<evidence type="ECO:0000313" key="11">
    <source>
        <dbReference type="EMBL" id="MDV2911876.1"/>
    </source>
</evidence>
<gene>
    <name evidence="11" type="ORF">R0H03_08370</name>
</gene>
<feature type="transmembrane region" description="Helical" evidence="9">
    <location>
        <begin position="108"/>
        <end position="127"/>
    </location>
</feature>
<feature type="domain" description="PTS EIIC type-2" evidence="10">
    <location>
        <begin position="11"/>
        <end position="345"/>
    </location>
</feature>
<dbReference type="GO" id="GO:0005886">
    <property type="term" value="C:plasma membrane"/>
    <property type="evidence" value="ECO:0007669"/>
    <property type="project" value="UniProtKB-SubCell"/>
</dbReference>
<keyword evidence="5" id="KW-0598">Phosphotransferase system</keyword>
<dbReference type="EMBL" id="JAWJAX010000010">
    <property type="protein sequence ID" value="MDV2911876.1"/>
    <property type="molecule type" value="Genomic_DNA"/>
</dbReference>
<comment type="subcellular location">
    <subcellularLocation>
        <location evidence="1">Cell inner membrane</location>
        <topology evidence="1">Multi-pass membrane protein</topology>
    </subcellularLocation>
</comment>
<feature type="transmembrane region" description="Helical" evidence="9">
    <location>
        <begin position="139"/>
        <end position="161"/>
    </location>
</feature>
<evidence type="ECO:0000313" key="12">
    <source>
        <dbReference type="Proteomes" id="UP001280415"/>
    </source>
</evidence>
<dbReference type="Proteomes" id="UP001280415">
    <property type="component" value="Unassembled WGS sequence"/>
</dbReference>
<reference evidence="11" key="2">
    <citation type="submission" date="2023-10" db="EMBL/GenBank/DDBJ databases">
        <authorList>
            <person name="Khurajog B."/>
        </authorList>
    </citation>
    <scope>NUCLEOTIDE SEQUENCE</scope>
    <source>
        <strain evidence="11">BF14</strain>
    </source>
</reference>
<evidence type="ECO:0000259" key="10">
    <source>
        <dbReference type="PROSITE" id="PS51104"/>
    </source>
</evidence>
<dbReference type="InterPro" id="IPR013014">
    <property type="entry name" value="PTS_EIIC_2"/>
</dbReference>
<feature type="transmembrane region" description="Helical" evidence="9">
    <location>
        <begin position="263"/>
        <end position="279"/>
    </location>
</feature>
<evidence type="ECO:0000256" key="4">
    <source>
        <dbReference type="ARBA" id="ARBA00022597"/>
    </source>
</evidence>
<dbReference type="RefSeq" id="WP_005919171.1">
    <property type="nucleotide sequence ID" value="NZ_BJMF01000006.1"/>
</dbReference>
<dbReference type="GO" id="GO:0005351">
    <property type="term" value="F:carbohydrate:proton symporter activity"/>
    <property type="evidence" value="ECO:0007669"/>
    <property type="project" value="InterPro"/>
</dbReference>
<name>A0AAW8YPV0_PEDAC</name>
<keyword evidence="6 9" id="KW-0812">Transmembrane</keyword>
<dbReference type="GO" id="GO:0008982">
    <property type="term" value="F:protein-N(PI)-phosphohistidine-sugar phosphotransferase activity"/>
    <property type="evidence" value="ECO:0007669"/>
    <property type="project" value="InterPro"/>
</dbReference>